<dbReference type="SUPFAM" id="SSF53335">
    <property type="entry name" value="S-adenosyl-L-methionine-dependent methyltransferases"/>
    <property type="match status" value="1"/>
</dbReference>
<evidence type="ECO:0000313" key="1">
    <source>
        <dbReference type="Proteomes" id="UP000035642"/>
    </source>
</evidence>
<evidence type="ECO:0000313" key="2">
    <source>
        <dbReference type="WBParaSite" id="ACAC_0000493901-mRNA-1"/>
    </source>
</evidence>
<keyword evidence="1" id="KW-1185">Reference proteome</keyword>
<accession>A0A0K0D4E4</accession>
<dbReference type="STRING" id="6313.A0A0K0D4E4"/>
<dbReference type="InterPro" id="IPR029063">
    <property type="entry name" value="SAM-dependent_MTases_sf"/>
</dbReference>
<dbReference type="Proteomes" id="UP000035642">
    <property type="component" value="Unassembled WGS sequence"/>
</dbReference>
<sequence length="278" mass="31833">MEIKDSNGIAFSITYLRPPDGEPSMEEFLNTRKWPADKRIIYSSYAKVMVGMLFVMEGLSFTSTQWQDVLMIGLGGGVINNFFGILDEAKINLTTVEIDPDMPKLAKDYFDLEESSTNTIIIADGISFIHEASKNGQGFCDNYRISVSLRHYITIPGQKYKSMIVDACYTSCPAEGFWQLDTAKHIADIVGEEGTLSVNILGDDEKREQLGQLILPIYRKYFSTCFIFEALSQQIMLCSHREDWSLQKQNERFLDKMAELDQRFQFDLRSLYPKQFHS</sequence>
<protein>
    <submittedName>
        <fullName evidence="2">PABS domain-containing protein</fullName>
    </submittedName>
</protein>
<dbReference type="Gene3D" id="3.40.50.150">
    <property type="entry name" value="Vaccinia Virus protein VP39"/>
    <property type="match status" value="1"/>
</dbReference>
<organism evidence="1 2">
    <name type="scientific">Angiostrongylus cantonensis</name>
    <name type="common">Rat lungworm</name>
    <dbReference type="NCBI Taxonomy" id="6313"/>
    <lineage>
        <taxon>Eukaryota</taxon>
        <taxon>Metazoa</taxon>
        <taxon>Ecdysozoa</taxon>
        <taxon>Nematoda</taxon>
        <taxon>Chromadorea</taxon>
        <taxon>Rhabditida</taxon>
        <taxon>Rhabditina</taxon>
        <taxon>Rhabditomorpha</taxon>
        <taxon>Strongyloidea</taxon>
        <taxon>Metastrongylidae</taxon>
        <taxon>Angiostrongylus</taxon>
    </lineage>
</organism>
<name>A0A0K0D4E4_ANGCA</name>
<reference evidence="1" key="1">
    <citation type="submission" date="2012-09" db="EMBL/GenBank/DDBJ databases">
        <authorList>
            <person name="Martin A.A."/>
        </authorList>
    </citation>
    <scope>NUCLEOTIDE SEQUENCE</scope>
</reference>
<proteinExistence type="predicted"/>
<dbReference type="WBParaSite" id="ACAC_0000493901-mRNA-1">
    <property type="protein sequence ID" value="ACAC_0000493901-mRNA-1"/>
    <property type="gene ID" value="ACAC_0000493901"/>
</dbReference>
<reference evidence="2" key="2">
    <citation type="submission" date="2017-02" db="UniProtKB">
        <authorList>
            <consortium name="WormBaseParasite"/>
        </authorList>
    </citation>
    <scope>IDENTIFICATION</scope>
</reference>
<dbReference type="AlphaFoldDB" id="A0A0K0D4E4"/>